<evidence type="ECO:0000313" key="1">
    <source>
        <dbReference type="EMBL" id="KAI0045280.1"/>
    </source>
</evidence>
<name>A0ACB8RMY6_9AGAM</name>
<dbReference type="EMBL" id="MU275956">
    <property type="protein sequence ID" value="KAI0045280.1"/>
    <property type="molecule type" value="Genomic_DNA"/>
</dbReference>
<sequence>MQRILFPLRHMRMRPSVIRSSPYSTDGAAVDIRSRLLTELKGSMKARDTFSSTTIRSVLSEVYSADKSSPEQKIDSPAIFSLIRKATSRRVDSAAQFTQAARPDLAEKEQREADYLSQFLPPLLPEAELDSILMEILHEQGPQVDPRKATGRVLKAFYAKVDRSTVDPSLVKRRAEELLSK</sequence>
<protein>
    <submittedName>
        <fullName evidence="1">GatB/YqeY domain-containing protein</fullName>
    </submittedName>
</protein>
<reference evidence="1" key="1">
    <citation type="submission" date="2021-02" db="EMBL/GenBank/DDBJ databases">
        <authorList>
            <consortium name="DOE Joint Genome Institute"/>
            <person name="Ahrendt S."/>
            <person name="Looney B.P."/>
            <person name="Miyauchi S."/>
            <person name="Morin E."/>
            <person name="Drula E."/>
            <person name="Courty P.E."/>
            <person name="Chicoki N."/>
            <person name="Fauchery L."/>
            <person name="Kohler A."/>
            <person name="Kuo A."/>
            <person name="Labutti K."/>
            <person name="Pangilinan J."/>
            <person name="Lipzen A."/>
            <person name="Riley R."/>
            <person name="Andreopoulos W."/>
            <person name="He G."/>
            <person name="Johnson J."/>
            <person name="Barry K.W."/>
            <person name="Grigoriev I.V."/>
            <person name="Nagy L."/>
            <person name="Hibbett D."/>
            <person name="Henrissat B."/>
            <person name="Matheny P.B."/>
            <person name="Labbe J."/>
            <person name="Martin F."/>
        </authorList>
    </citation>
    <scope>NUCLEOTIDE SEQUENCE</scope>
    <source>
        <strain evidence="1">FP105234-sp</strain>
    </source>
</reference>
<organism evidence="1 2">
    <name type="scientific">Auriscalpium vulgare</name>
    <dbReference type="NCBI Taxonomy" id="40419"/>
    <lineage>
        <taxon>Eukaryota</taxon>
        <taxon>Fungi</taxon>
        <taxon>Dikarya</taxon>
        <taxon>Basidiomycota</taxon>
        <taxon>Agaricomycotina</taxon>
        <taxon>Agaricomycetes</taxon>
        <taxon>Russulales</taxon>
        <taxon>Auriscalpiaceae</taxon>
        <taxon>Auriscalpium</taxon>
    </lineage>
</organism>
<reference evidence="1" key="2">
    <citation type="journal article" date="2022" name="New Phytol.">
        <title>Evolutionary transition to the ectomycorrhizal habit in the genomes of a hyperdiverse lineage of mushroom-forming fungi.</title>
        <authorList>
            <person name="Looney B."/>
            <person name="Miyauchi S."/>
            <person name="Morin E."/>
            <person name="Drula E."/>
            <person name="Courty P.E."/>
            <person name="Kohler A."/>
            <person name="Kuo A."/>
            <person name="LaButti K."/>
            <person name="Pangilinan J."/>
            <person name="Lipzen A."/>
            <person name="Riley R."/>
            <person name="Andreopoulos W."/>
            <person name="He G."/>
            <person name="Johnson J."/>
            <person name="Nolan M."/>
            <person name="Tritt A."/>
            <person name="Barry K.W."/>
            <person name="Grigoriev I.V."/>
            <person name="Nagy L.G."/>
            <person name="Hibbett D."/>
            <person name="Henrissat B."/>
            <person name="Matheny P.B."/>
            <person name="Labbe J."/>
            <person name="Martin F.M."/>
        </authorList>
    </citation>
    <scope>NUCLEOTIDE SEQUENCE</scope>
    <source>
        <strain evidence="1">FP105234-sp</strain>
    </source>
</reference>
<dbReference type="Proteomes" id="UP000814033">
    <property type="component" value="Unassembled WGS sequence"/>
</dbReference>
<gene>
    <name evidence="1" type="ORF">FA95DRAFT_1607842</name>
</gene>
<accession>A0ACB8RMY6</accession>
<keyword evidence="2" id="KW-1185">Reference proteome</keyword>
<evidence type="ECO:0000313" key="2">
    <source>
        <dbReference type="Proteomes" id="UP000814033"/>
    </source>
</evidence>
<comment type="caution">
    <text evidence="1">The sequence shown here is derived from an EMBL/GenBank/DDBJ whole genome shotgun (WGS) entry which is preliminary data.</text>
</comment>
<proteinExistence type="predicted"/>